<reference evidence="2" key="1">
    <citation type="journal article" date="2016" name="Genome Announc.">
        <title>Draft genome sequences of fungus Aspergillus calidoustus.</title>
        <authorList>
            <person name="Horn F."/>
            <person name="Linde J."/>
            <person name="Mattern D.J."/>
            <person name="Walther G."/>
            <person name="Guthke R."/>
            <person name="Scherlach K."/>
            <person name="Martin K."/>
            <person name="Brakhage A.A."/>
            <person name="Petzke L."/>
            <person name="Valiante V."/>
        </authorList>
    </citation>
    <scope>NUCLEOTIDE SEQUENCE [LARGE SCALE GENOMIC DNA]</scope>
    <source>
        <strain evidence="2">SF006504</strain>
    </source>
</reference>
<keyword evidence="2" id="KW-1185">Reference proteome</keyword>
<evidence type="ECO:0000313" key="2">
    <source>
        <dbReference type="Proteomes" id="UP000054771"/>
    </source>
</evidence>
<dbReference type="AlphaFoldDB" id="A0A0U5G912"/>
<dbReference type="OrthoDB" id="4494559at2759"/>
<dbReference type="OMA" id="CEANCEE"/>
<sequence length="545" mass="61907">MSYYPGLTGSQILDLNKSIIRDLQQAFDEGKASPYDRTADGFTLLSMALHSCLESRKMGPYDYLQKTEGFHLSGLVDAVVAQSEDRLKSQLQIGEHHVEKPDIGVHRLLEISLGWPEGLRILLQAYAPELEECHMGELLRDAIRFGIVESVQVLLDLNAPVYGAHLEMCASAELGVMVTQHFIARREYLHKLGMTILPQQVQQHLGLQISQLPDKNARELYTELEAMHTSIHPSFRPHDLYPIFHHGLRIDQMEHLYEAGFQDIDAVDENDYTPVLCLPGYPRGSNPPCYVIDRALWLIDKGASLDFPQRKPHIMPNHILPVNIAQAFFDAQYLLRTPELNASQGLSVTHRNFLRRVFTTNCRDKCCCYCSTAGCSSLTAALRLLLRLLSGDNGGLSRYLEGEKRARALHSLITEIQGEPRVPQDVIRLLTFTDLELTHTCCRVRNLWHKSGVPNFGGWGRDFSFQAFDRDETIEIHDEEQTLLVEFEDLVEQLNADYTISGLSLWEFLETHWSQKVMDYLSHNGETIRVDSLCNLLGKKIVEEA</sequence>
<organism evidence="1 2">
    <name type="scientific">Aspergillus calidoustus</name>
    <dbReference type="NCBI Taxonomy" id="454130"/>
    <lineage>
        <taxon>Eukaryota</taxon>
        <taxon>Fungi</taxon>
        <taxon>Dikarya</taxon>
        <taxon>Ascomycota</taxon>
        <taxon>Pezizomycotina</taxon>
        <taxon>Eurotiomycetes</taxon>
        <taxon>Eurotiomycetidae</taxon>
        <taxon>Eurotiales</taxon>
        <taxon>Aspergillaceae</taxon>
        <taxon>Aspergillus</taxon>
        <taxon>Aspergillus subgen. Nidulantes</taxon>
    </lineage>
</organism>
<dbReference type="EMBL" id="CDMC01000010">
    <property type="protein sequence ID" value="CEL08115.1"/>
    <property type="molecule type" value="Genomic_DNA"/>
</dbReference>
<evidence type="ECO:0000313" key="1">
    <source>
        <dbReference type="EMBL" id="CEL08115.1"/>
    </source>
</evidence>
<protein>
    <submittedName>
        <fullName evidence="1">Uncharacterized protein</fullName>
    </submittedName>
</protein>
<dbReference type="Proteomes" id="UP000054771">
    <property type="component" value="Unassembled WGS sequence"/>
</dbReference>
<name>A0A0U5G912_ASPCI</name>
<gene>
    <name evidence="1" type="ORF">ASPCAL11268</name>
</gene>
<proteinExistence type="predicted"/>
<accession>A0A0U5G912</accession>